<dbReference type="SMART" id="SM00343">
    <property type="entry name" value="ZnF_C2HC"/>
    <property type="match status" value="2"/>
</dbReference>
<sequence>MNARDNNRGGENNYNDREDGYGFNGERNNNWGNSRNTGRSRGQDRRRGGGSNWDNQGGDHAYGFRKFRDDADNRSRDERTGAEHRRFNLENQFYNEQANASNPFREDHPHEGNIAPNTTEPMRERKQSESSTDSSSSGGTEDSVVRDLKDAVNDTLLSGKAIEPNNSQSNLQTPAVERNHIETQKEKTESKPTVKVKKEPTSKSESSSSSSSSSSEESSSSSDENEPRKAASVEDVICLGKLEKIENLLEDEVAENSSKCALCDKTGHISFHCQMICKNCNGKYHGLKDCPKPANLSIVFSNFIQFCLKQSCMYNPGAEFVVDENMQLIPSAASASADGTNSLRSVGKKRKRKSHPRTPRISNRKRHKSTTSSSSDSSSSDTSSRKRKRRNTKSDNHQTPPPIPFAVPYQPVFNPTYGFGSSGGVNPLLAFSQMMGLNPGSMNFRSDSVAKEL</sequence>
<evidence type="ECO:0000313" key="3">
    <source>
        <dbReference type="EMBL" id="CAD7079176.1"/>
    </source>
</evidence>
<feature type="region of interest" description="Disordered" evidence="1">
    <location>
        <begin position="333"/>
        <end position="407"/>
    </location>
</feature>
<evidence type="ECO:0000256" key="1">
    <source>
        <dbReference type="SAM" id="MobiDB-lite"/>
    </source>
</evidence>
<reference evidence="3 4" key="1">
    <citation type="submission" date="2020-11" db="EMBL/GenBank/DDBJ databases">
        <authorList>
            <person name="Wallbank WR R."/>
            <person name="Pardo Diaz C."/>
            <person name="Kozak K."/>
            <person name="Martin S."/>
            <person name="Jiggins C."/>
            <person name="Moest M."/>
            <person name="Warren A I."/>
            <person name="Generalovic N T."/>
            <person name="Byers J.R.P. K."/>
            <person name="Montejo-Kovacevich G."/>
            <person name="Yen C E."/>
        </authorList>
    </citation>
    <scope>NUCLEOTIDE SEQUENCE [LARGE SCALE GENOMIC DNA]</scope>
</reference>
<feature type="compositionally biased region" description="Polar residues" evidence="1">
    <location>
        <begin position="89"/>
        <end position="102"/>
    </location>
</feature>
<feature type="compositionally biased region" description="Basic and acidic residues" evidence="1">
    <location>
        <begin position="66"/>
        <end position="88"/>
    </location>
</feature>
<feature type="compositionally biased region" description="Basic and acidic residues" evidence="1">
    <location>
        <begin position="1"/>
        <end position="20"/>
    </location>
</feature>
<keyword evidence="4" id="KW-1185">Reference proteome</keyword>
<feature type="compositionally biased region" description="Basic and acidic residues" evidence="1">
    <location>
        <begin position="177"/>
        <end position="202"/>
    </location>
</feature>
<feature type="region of interest" description="Disordered" evidence="1">
    <location>
        <begin position="1"/>
        <end position="146"/>
    </location>
</feature>
<feature type="compositionally biased region" description="Polar residues" evidence="1">
    <location>
        <begin position="333"/>
        <end position="344"/>
    </location>
</feature>
<accession>A0A7R8YN04</accession>
<dbReference type="InterPro" id="IPR001878">
    <property type="entry name" value="Znf_CCHC"/>
</dbReference>
<dbReference type="GO" id="GO:0005654">
    <property type="term" value="C:nucleoplasm"/>
    <property type="evidence" value="ECO:0007669"/>
    <property type="project" value="TreeGrafter"/>
</dbReference>
<evidence type="ECO:0000259" key="2">
    <source>
        <dbReference type="SMART" id="SM00343"/>
    </source>
</evidence>
<gene>
    <name evidence="3" type="ORF">HERILL_LOCUS2405</name>
</gene>
<organism evidence="3 4">
    <name type="scientific">Hermetia illucens</name>
    <name type="common">Black soldier fly</name>
    <dbReference type="NCBI Taxonomy" id="343691"/>
    <lineage>
        <taxon>Eukaryota</taxon>
        <taxon>Metazoa</taxon>
        <taxon>Ecdysozoa</taxon>
        <taxon>Arthropoda</taxon>
        <taxon>Hexapoda</taxon>
        <taxon>Insecta</taxon>
        <taxon>Pterygota</taxon>
        <taxon>Neoptera</taxon>
        <taxon>Endopterygota</taxon>
        <taxon>Diptera</taxon>
        <taxon>Brachycera</taxon>
        <taxon>Stratiomyomorpha</taxon>
        <taxon>Stratiomyidae</taxon>
        <taxon>Hermetiinae</taxon>
        <taxon>Hermetia</taxon>
    </lineage>
</organism>
<feature type="region of interest" description="Disordered" evidence="1">
    <location>
        <begin position="158"/>
        <end position="229"/>
    </location>
</feature>
<dbReference type="InterPro" id="IPR039191">
    <property type="entry name" value="Nopp140-like"/>
</dbReference>
<dbReference type="PANTHER" id="PTHR23216:SF1">
    <property type="entry name" value="NUCLEOLAR AND COILED-BODY PHOSPHOPROTEIN 1"/>
    <property type="match status" value="1"/>
</dbReference>
<dbReference type="AlphaFoldDB" id="A0A7R8YN04"/>
<feature type="compositionally biased region" description="Polar residues" evidence="1">
    <location>
        <begin position="26"/>
        <end position="37"/>
    </location>
</feature>
<feature type="compositionally biased region" description="Polar residues" evidence="1">
    <location>
        <begin position="164"/>
        <end position="173"/>
    </location>
</feature>
<dbReference type="InterPro" id="IPR036875">
    <property type="entry name" value="Znf_CCHC_sf"/>
</dbReference>
<evidence type="ECO:0000313" key="4">
    <source>
        <dbReference type="Proteomes" id="UP000594454"/>
    </source>
</evidence>
<dbReference type="GO" id="GO:0008270">
    <property type="term" value="F:zinc ion binding"/>
    <property type="evidence" value="ECO:0007669"/>
    <property type="project" value="InterPro"/>
</dbReference>
<name>A0A7R8YN04_HERIL</name>
<dbReference type="EMBL" id="LR899009">
    <property type="protein sequence ID" value="CAD7079176.1"/>
    <property type="molecule type" value="Genomic_DNA"/>
</dbReference>
<dbReference type="GO" id="GO:0003676">
    <property type="term" value="F:nucleic acid binding"/>
    <property type="evidence" value="ECO:0007669"/>
    <property type="project" value="InterPro"/>
</dbReference>
<dbReference type="OrthoDB" id="8026949at2759"/>
<dbReference type="InParanoid" id="A0A7R8YN04"/>
<dbReference type="PANTHER" id="PTHR23216">
    <property type="entry name" value="NUCLEOLAR AND COILED-BODY PHOSPHOPROTEIN 1"/>
    <property type="match status" value="1"/>
</dbReference>
<proteinExistence type="predicted"/>
<feature type="compositionally biased region" description="Low complexity" evidence="1">
    <location>
        <begin position="129"/>
        <end position="142"/>
    </location>
</feature>
<dbReference type="Proteomes" id="UP000594454">
    <property type="component" value="Chromosome 1"/>
</dbReference>
<feature type="compositionally biased region" description="Basic residues" evidence="1">
    <location>
        <begin position="346"/>
        <end position="369"/>
    </location>
</feature>
<feature type="domain" description="CCHC-type" evidence="2">
    <location>
        <begin position="259"/>
        <end position="275"/>
    </location>
</feature>
<protein>
    <recommendedName>
        <fullName evidence="2">CCHC-type domain-containing protein</fullName>
    </recommendedName>
</protein>
<feature type="domain" description="CCHC-type" evidence="2">
    <location>
        <begin position="276"/>
        <end position="292"/>
    </location>
</feature>
<dbReference type="GO" id="GO:0005730">
    <property type="term" value="C:nucleolus"/>
    <property type="evidence" value="ECO:0007669"/>
    <property type="project" value="InterPro"/>
</dbReference>
<feature type="compositionally biased region" description="Low complexity" evidence="1">
    <location>
        <begin position="203"/>
        <end position="222"/>
    </location>
</feature>
<feature type="compositionally biased region" description="Low complexity" evidence="1">
    <location>
        <begin position="370"/>
        <end position="382"/>
    </location>
</feature>
<dbReference type="SUPFAM" id="SSF57756">
    <property type="entry name" value="Retrovirus zinc finger-like domains"/>
    <property type="match status" value="1"/>
</dbReference>